<sequence length="145" mass="16298">IPCNVTTRWNSTHNMLVSFVKMKDIILDFLDCSLNSLVEFVLMKDGWEAIEGLVMILKDAMLFFSADSPLVASVIPAMDAIDEAFATGIINDKELSTPIQNDLMIAKKTLNKYYSLIDNSIIPRLAMSKYKFLCCLKLFSADSLF</sequence>
<dbReference type="OrthoDB" id="3359487at2759"/>
<feature type="non-terminal residue" evidence="1">
    <location>
        <position position="145"/>
    </location>
</feature>
<organism evidence="1 2">
    <name type="scientific">Collybiopsis luxurians FD-317 M1</name>
    <dbReference type="NCBI Taxonomy" id="944289"/>
    <lineage>
        <taxon>Eukaryota</taxon>
        <taxon>Fungi</taxon>
        <taxon>Dikarya</taxon>
        <taxon>Basidiomycota</taxon>
        <taxon>Agaricomycotina</taxon>
        <taxon>Agaricomycetes</taxon>
        <taxon>Agaricomycetidae</taxon>
        <taxon>Agaricales</taxon>
        <taxon>Marasmiineae</taxon>
        <taxon>Omphalotaceae</taxon>
        <taxon>Collybiopsis</taxon>
        <taxon>Collybiopsis luxurians</taxon>
    </lineage>
</organism>
<dbReference type="EMBL" id="KN834792">
    <property type="protein sequence ID" value="KIK57251.1"/>
    <property type="molecule type" value="Genomic_DNA"/>
</dbReference>
<gene>
    <name evidence="1" type="ORF">GYMLUDRAFT_173276</name>
</gene>
<reference evidence="1 2" key="1">
    <citation type="submission" date="2014-04" db="EMBL/GenBank/DDBJ databases">
        <title>Evolutionary Origins and Diversification of the Mycorrhizal Mutualists.</title>
        <authorList>
            <consortium name="DOE Joint Genome Institute"/>
            <consortium name="Mycorrhizal Genomics Consortium"/>
            <person name="Kohler A."/>
            <person name="Kuo A."/>
            <person name="Nagy L.G."/>
            <person name="Floudas D."/>
            <person name="Copeland A."/>
            <person name="Barry K.W."/>
            <person name="Cichocki N."/>
            <person name="Veneault-Fourrey C."/>
            <person name="LaButti K."/>
            <person name="Lindquist E.A."/>
            <person name="Lipzen A."/>
            <person name="Lundell T."/>
            <person name="Morin E."/>
            <person name="Murat C."/>
            <person name="Riley R."/>
            <person name="Ohm R."/>
            <person name="Sun H."/>
            <person name="Tunlid A."/>
            <person name="Henrissat B."/>
            <person name="Grigoriev I.V."/>
            <person name="Hibbett D.S."/>
            <person name="Martin F."/>
        </authorList>
    </citation>
    <scope>NUCLEOTIDE SEQUENCE [LARGE SCALE GENOMIC DNA]</scope>
    <source>
        <strain evidence="1 2">FD-317 M1</strain>
    </source>
</reference>
<dbReference type="Proteomes" id="UP000053593">
    <property type="component" value="Unassembled WGS sequence"/>
</dbReference>
<evidence type="ECO:0000313" key="1">
    <source>
        <dbReference type="EMBL" id="KIK57251.1"/>
    </source>
</evidence>
<evidence type="ECO:0000313" key="2">
    <source>
        <dbReference type="Proteomes" id="UP000053593"/>
    </source>
</evidence>
<dbReference type="HOGENOM" id="CLU_099691_1_0_1"/>
<proteinExistence type="predicted"/>
<accession>A0A0D0BQ70</accession>
<dbReference type="SUPFAM" id="SSF53098">
    <property type="entry name" value="Ribonuclease H-like"/>
    <property type="match status" value="1"/>
</dbReference>
<protein>
    <submittedName>
        <fullName evidence="1">Uncharacterized protein</fullName>
    </submittedName>
</protein>
<dbReference type="AlphaFoldDB" id="A0A0D0BQ70"/>
<dbReference type="InterPro" id="IPR012337">
    <property type="entry name" value="RNaseH-like_sf"/>
</dbReference>
<name>A0A0D0BQ70_9AGAR</name>
<keyword evidence="2" id="KW-1185">Reference proteome</keyword>